<feature type="region of interest" description="Disordered" evidence="1">
    <location>
        <begin position="142"/>
        <end position="164"/>
    </location>
</feature>
<organism evidence="3 4">
    <name type="scientific">Gossypium stocksii</name>
    <dbReference type="NCBI Taxonomy" id="47602"/>
    <lineage>
        <taxon>Eukaryota</taxon>
        <taxon>Viridiplantae</taxon>
        <taxon>Streptophyta</taxon>
        <taxon>Embryophyta</taxon>
        <taxon>Tracheophyta</taxon>
        <taxon>Spermatophyta</taxon>
        <taxon>Magnoliopsida</taxon>
        <taxon>eudicotyledons</taxon>
        <taxon>Gunneridae</taxon>
        <taxon>Pentapetalae</taxon>
        <taxon>rosids</taxon>
        <taxon>malvids</taxon>
        <taxon>Malvales</taxon>
        <taxon>Malvaceae</taxon>
        <taxon>Malvoideae</taxon>
        <taxon>Gossypium</taxon>
    </lineage>
</organism>
<dbReference type="Pfam" id="PF22936">
    <property type="entry name" value="Pol_BBD"/>
    <property type="match status" value="1"/>
</dbReference>
<comment type="caution">
    <text evidence="3">The sequence shown here is derived from an EMBL/GenBank/DDBJ whole genome shotgun (WGS) entry which is preliminary data.</text>
</comment>
<dbReference type="OrthoDB" id="2013098at2759"/>
<sequence>MTSPKEEQALKVTYEVSLIENEVVVATEDEHFQWECQSKESNHIETPQAILLIARVEDEQLKSDDWFLDSSCSNHMCNWKECFVNFNEQFVDNVKMGENATLVVKGKGNVRLRINNQIQITAKESPSISTIGKPNYKPISAASTRTIASPAEGEVANRQVESDR</sequence>
<protein>
    <recommendedName>
        <fullName evidence="2">Retrovirus-related Pol polyprotein from transposon TNT 1-94-like beta-barrel domain-containing protein</fullName>
    </recommendedName>
</protein>
<evidence type="ECO:0000256" key="1">
    <source>
        <dbReference type="SAM" id="MobiDB-lite"/>
    </source>
</evidence>
<dbReference type="AlphaFoldDB" id="A0A9D3U6H2"/>
<gene>
    <name evidence="3" type="ORF">J1N35_042952</name>
</gene>
<proteinExistence type="predicted"/>
<dbReference type="InterPro" id="IPR054722">
    <property type="entry name" value="PolX-like_BBD"/>
</dbReference>
<evidence type="ECO:0000313" key="4">
    <source>
        <dbReference type="Proteomes" id="UP000828251"/>
    </source>
</evidence>
<evidence type="ECO:0000313" key="3">
    <source>
        <dbReference type="EMBL" id="KAH1030778.1"/>
    </source>
</evidence>
<reference evidence="3 4" key="1">
    <citation type="journal article" date="2021" name="Plant Biotechnol. J.">
        <title>Multi-omics assisted identification of the key and species-specific regulatory components of drought-tolerant mechanisms in Gossypium stocksii.</title>
        <authorList>
            <person name="Yu D."/>
            <person name="Ke L."/>
            <person name="Zhang D."/>
            <person name="Wu Y."/>
            <person name="Sun Y."/>
            <person name="Mei J."/>
            <person name="Sun J."/>
            <person name="Sun Y."/>
        </authorList>
    </citation>
    <scope>NUCLEOTIDE SEQUENCE [LARGE SCALE GENOMIC DNA]</scope>
    <source>
        <strain evidence="4">cv. E1</strain>
        <tissue evidence="3">Leaf</tissue>
    </source>
</reference>
<feature type="domain" description="Retrovirus-related Pol polyprotein from transposon TNT 1-94-like beta-barrel" evidence="2">
    <location>
        <begin position="66"/>
        <end position="121"/>
    </location>
</feature>
<dbReference type="EMBL" id="JAIQCV010000013">
    <property type="protein sequence ID" value="KAH1030778.1"/>
    <property type="molecule type" value="Genomic_DNA"/>
</dbReference>
<accession>A0A9D3U6H2</accession>
<evidence type="ECO:0000259" key="2">
    <source>
        <dbReference type="Pfam" id="PF22936"/>
    </source>
</evidence>
<keyword evidence="4" id="KW-1185">Reference proteome</keyword>
<name>A0A9D3U6H2_9ROSI</name>
<dbReference type="Proteomes" id="UP000828251">
    <property type="component" value="Unassembled WGS sequence"/>
</dbReference>